<dbReference type="Pfam" id="PF00460">
    <property type="entry name" value="Flg_bb_rod"/>
    <property type="match status" value="1"/>
</dbReference>
<proteinExistence type="inferred from homology"/>
<dbReference type="InterPro" id="IPR006300">
    <property type="entry name" value="FlgB"/>
</dbReference>
<evidence type="ECO:0000256" key="6">
    <source>
        <dbReference type="PIRNR" id="PIRNR002889"/>
    </source>
</evidence>
<dbReference type="InterPro" id="IPR001444">
    <property type="entry name" value="Flag_bb_rod_N"/>
</dbReference>
<keyword evidence="4 6" id="KW-0975">Bacterial flagellum</keyword>
<dbReference type="OrthoDB" id="9792068at2"/>
<comment type="caution">
    <text evidence="8">The sequence shown here is derived from an EMBL/GenBank/DDBJ whole genome shotgun (WGS) entry which is preliminary data.</text>
</comment>
<evidence type="ECO:0000313" key="9">
    <source>
        <dbReference type="Proteomes" id="UP000295325"/>
    </source>
</evidence>
<keyword evidence="8" id="KW-0969">Cilium</keyword>
<protein>
    <recommendedName>
        <fullName evidence="3 6">Flagellar basal body rod protein FlgB</fullName>
    </recommendedName>
</protein>
<name>A0A4R7K9D5_9CLOT</name>
<evidence type="ECO:0000259" key="7">
    <source>
        <dbReference type="Pfam" id="PF00460"/>
    </source>
</evidence>
<gene>
    <name evidence="8" type="ORF">EDD71_12632</name>
</gene>
<evidence type="ECO:0000313" key="8">
    <source>
        <dbReference type="EMBL" id="TDT50615.1"/>
    </source>
</evidence>
<dbReference type="EMBL" id="SOAZ01000026">
    <property type="protein sequence ID" value="TDT50615.1"/>
    <property type="molecule type" value="Genomic_DNA"/>
</dbReference>
<dbReference type="PIRSF" id="PIRSF002889">
    <property type="entry name" value="Rod_FlgB"/>
    <property type="match status" value="1"/>
</dbReference>
<evidence type="ECO:0000256" key="4">
    <source>
        <dbReference type="ARBA" id="ARBA00023143"/>
    </source>
</evidence>
<comment type="subunit">
    <text evidence="6">The basal body constitutes a major portion of the flagellar organelle and consists of a number of rings mounted on a central rod.</text>
</comment>
<dbReference type="GO" id="GO:0071978">
    <property type="term" value="P:bacterial-type flagellum-dependent swarming motility"/>
    <property type="evidence" value="ECO:0007669"/>
    <property type="project" value="TreeGrafter"/>
</dbReference>
<evidence type="ECO:0000256" key="5">
    <source>
        <dbReference type="ARBA" id="ARBA00024934"/>
    </source>
</evidence>
<dbReference type="NCBIfam" id="TIGR01396">
    <property type="entry name" value="FlgB"/>
    <property type="match status" value="1"/>
</dbReference>
<dbReference type="Proteomes" id="UP000295325">
    <property type="component" value="Unassembled WGS sequence"/>
</dbReference>
<comment type="similarity">
    <text evidence="2 6">Belongs to the flagella basal body rod proteins family.</text>
</comment>
<keyword evidence="9" id="KW-1185">Reference proteome</keyword>
<comment type="function">
    <text evidence="5 6">Structural component of flagellum, the bacterial motility apparatus. Part of the rod structure of flagellar basal body.</text>
</comment>
<reference evidence="8 9" key="1">
    <citation type="submission" date="2019-03" db="EMBL/GenBank/DDBJ databases">
        <title>Genomic Encyclopedia of Type Strains, Phase IV (KMG-IV): sequencing the most valuable type-strain genomes for metagenomic binning, comparative biology and taxonomic classification.</title>
        <authorList>
            <person name="Goeker M."/>
        </authorList>
    </citation>
    <scope>NUCLEOTIDE SEQUENCE [LARGE SCALE GENOMIC DNA]</scope>
    <source>
        <strain evidence="8 9">DSM 24455</strain>
    </source>
</reference>
<dbReference type="AlphaFoldDB" id="A0A4R7K9D5"/>
<accession>A0A4R7K9D5</accession>
<keyword evidence="8" id="KW-0282">Flagellum</keyword>
<dbReference type="GO" id="GO:0030694">
    <property type="term" value="C:bacterial-type flagellum basal body, rod"/>
    <property type="evidence" value="ECO:0007669"/>
    <property type="project" value="InterPro"/>
</dbReference>
<dbReference type="PANTHER" id="PTHR30435">
    <property type="entry name" value="FLAGELLAR PROTEIN"/>
    <property type="match status" value="1"/>
</dbReference>
<dbReference type="PANTHER" id="PTHR30435:SF19">
    <property type="entry name" value="FLAGELLAR BASAL-BODY ROD PROTEIN FLGG"/>
    <property type="match status" value="1"/>
</dbReference>
<evidence type="ECO:0000256" key="2">
    <source>
        <dbReference type="ARBA" id="ARBA00009677"/>
    </source>
</evidence>
<evidence type="ECO:0000256" key="3">
    <source>
        <dbReference type="ARBA" id="ARBA00014376"/>
    </source>
</evidence>
<feature type="domain" description="Flagellar basal body rod protein N-terminal" evidence="7">
    <location>
        <begin position="25"/>
        <end position="40"/>
    </location>
</feature>
<dbReference type="RefSeq" id="WP_133629055.1">
    <property type="nucleotide sequence ID" value="NZ_SOAZ01000026.1"/>
</dbReference>
<comment type="subcellular location">
    <subcellularLocation>
        <location evidence="1 6">Bacterial flagellum basal body</location>
    </subcellularLocation>
</comment>
<dbReference type="NCBIfam" id="NF009266">
    <property type="entry name" value="PRK12623.1"/>
    <property type="match status" value="1"/>
</dbReference>
<evidence type="ECO:0000256" key="1">
    <source>
        <dbReference type="ARBA" id="ARBA00004117"/>
    </source>
</evidence>
<sequence length="136" mass="15364">MVQDIDRNTYILIKKSLDASAERSRVIAHNIANINTRGFKASRVVFEEKLNEILNGENIRLKTTDSKHISNGNSISDLSYDVIKDKSTSMRLDGNNVDIDSEMTNLAANTILYNTLISQANSRIAMMRYVINEGRR</sequence>
<organism evidence="8 9">
    <name type="scientific">Fonticella tunisiensis</name>
    <dbReference type="NCBI Taxonomy" id="1096341"/>
    <lineage>
        <taxon>Bacteria</taxon>
        <taxon>Bacillati</taxon>
        <taxon>Bacillota</taxon>
        <taxon>Clostridia</taxon>
        <taxon>Eubacteriales</taxon>
        <taxon>Clostridiaceae</taxon>
        <taxon>Fonticella</taxon>
    </lineage>
</organism>
<keyword evidence="8" id="KW-0966">Cell projection</keyword>